<organism evidence="10">
    <name type="scientific">hydrothermal vent metagenome</name>
    <dbReference type="NCBI Taxonomy" id="652676"/>
    <lineage>
        <taxon>unclassified sequences</taxon>
        <taxon>metagenomes</taxon>
        <taxon>ecological metagenomes</taxon>
    </lineage>
</organism>
<evidence type="ECO:0000313" key="10">
    <source>
        <dbReference type="EMBL" id="VAW41037.1"/>
    </source>
</evidence>
<dbReference type="SMART" id="SM00986">
    <property type="entry name" value="UDG"/>
    <property type="match status" value="1"/>
</dbReference>
<evidence type="ECO:0000256" key="6">
    <source>
        <dbReference type="ARBA" id="ARBA00023014"/>
    </source>
</evidence>
<protein>
    <recommendedName>
        <fullName evidence="9">Uracil-DNA glycosylase-like domain-containing protein</fullName>
    </recommendedName>
</protein>
<dbReference type="InterPro" id="IPR005122">
    <property type="entry name" value="Uracil-DNA_glycosylase-like"/>
</dbReference>
<dbReference type="Pfam" id="PF03167">
    <property type="entry name" value="UDG"/>
    <property type="match status" value="1"/>
</dbReference>
<keyword evidence="1" id="KW-0004">4Fe-4S</keyword>
<evidence type="ECO:0000259" key="9">
    <source>
        <dbReference type="SMART" id="SM00986"/>
    </source>
</evidence>
<dbReference type="GO" id="GO:0046872">
    <property type="term" value="F:metal ion binding"/>
    <property type="evidence" value="ECO:0007669"/>
    <property type="project" value="UniProtKB-KW"/>
</dbReference>
<keyword evidence="4" id="KW-0378">Hydrolase</keyword>
<evidence type="ECO:0000256" key="4">
    <source>
        <dbReference type="ARBA" id="ARBA00022801"/>
    </source>
</evidence>
<evidence type="ECO:0000256" key="8">
    <source>
        <dbReference type="SAM" id="MobiDB-lite"/>
    </source>
</evidence>
<dbReference type="AlphaFoldDB" id="A0A3B0VRF3"/>
<dbReference type="CDD" id="cd10030">
    <property type="entry name" value="UDG-F4_TTUDGA_SPO1dp_like"/>
    <property type="match status" value="1"/>
</dbReference>
<proteinExistence type="predicted"/>
<sequence>MSAKNSPARPPLAQPREATARLVRELGNVLRFHQALGINEYPGSPELRRFLAKRTAKAGTSRSGRVSPPVRPSRPRPEPGEPAGPRLQCLGREAASCNFCPLAAGRLGTVPGSGGESSALMVVGDWSQQDKGHFSPATIFGLDDDALLVRMMAAIGFQPGDIYVTNCVKCCPPPGPEPDRACLDACFSFLEREIAAVRPRVICAMGDMAAKMLLGREEPLVRLRGRMQQFRYQAGPPVAVMPTFHPRFLRRHEEMKKGTWLDLQAIQRHLAGR</sequence>
<dbReference type="GO" id="GO:0006281">
    <property type="term" value="P:DNA repair"/>
    <property type="evidence" value="ECO:0007669"/>
    <property type="project" value="UniProtKB-KW"/>
</dbReference>
<evidence type="ECO:0000256" key="1">
    <source>
        <dbReference type="ARBA" id="ARBA00022485"/>
    </source>
</evidence>
<dbReference type="SUPFAM" id="SSF52141">
    <property type="entry name" value="Uracil-DNA glycosylase-like"/>
    <property type="match status" value="1"/>
</dbReference>
<dbReference type="InterPro" id="IPR051536">
    <property type="entry name" value="UDG_Type-4/5"/>
</dbReference>
<keyword evidence="7" id="KW-0234">DNA repair</keyword>
<evidence type="ECO:0000256" key="3">
    <source>
        <dbReference type="ARBA" id="ARBA00022763"/>
    </source>
</evidence>
<name>A0A3B0VRF3_9ZZZZ</name>
<keyword evidence="6" id="KW-0411">Iron-sulfur</keyword>
<evidence type="ECO:0000256" key="7">
    <source>
        <dbReference type="ARBA" id="ARBA00023204"/>
    </source>
</evidence>
<feature type="domain" description="Uracil-DNA glycosylase-like" evidence="9">
    <location>
        <begin position="111"/>
        <end position="264"/>
    </location>
</feature>
<reference evidence="10" key="1">
    <citation type="submission" date="2018-06" db="EMBL/GenBank/DDBJ databases">
        <authorList>
            <person name="Zhirakovskaya E."/>
        </authorList>
    </citation>
    <scope>NUCLEOTIDE SEQUENCE</scope>
</reference>
<accession>A0A3B0VRF3</accession>
<keyword evidence="2" id="KW-0479">Metal-binding</keyword>
<keyword evidence="5" id="KW-0408">Iron</keyword>
<dbReference type="SMART" id="SM00987">
    <property type="entry name" value="UreE_C"/>
    <property type="match status" value="1"/>
</dbReference>
<dbReference type="EMBL" id="UOEY01000117">
    <property type="protein sequence ID" value="VAW41037.1"/>
    <property type="molecule type" value="Genomic_DNA"/>
</dbReference>
<dbReference type="InterPro" id="IPR036895">
    <property type="entry name" value="Uracil-DNA_glycosylase-like_sf"/>
</dbReference>
<evidence type="ECO:0000256" key="5">
    <source>
        <dbReference type="ARBA" id="ARBA00023004"/>
    </source>
</evidence>
<dbReference type="PANTHER" id="PTHR33693:SF1">
    <property type="entry name" value="TYPE-4 URACIL-DNA GLYCOSYLASE"/>
    <property type="match status" value="1"/>
</dbReference>
<keyword evidence="3" id="KW-0227">DNA damage</keyword>
<feature type="region of interest" description="Disordered" evidence="8">
    <location>
        <begin position="54"/>
        <end position="84"/>
    </location>
</feature>
<dbReference type="Gene3D" id="3.40.470.10">
    <property type="entry name" value="Uracil-DNA glycosylase-like domain"/>
    <property type="match status" value="1"/>
</dbReference>
<dbReference type="GO" id="GO:0051539">
    <property type="term" value="F:4 iron, 4 sulfur cluster binding"/>
    <property type="evidence" value="ECO:0007669"/>
    <property type="project" value="UniProtKB-KW"/>
</dbReference>
<evidence type="ECO:0000256" key="2">
    <source>
        <dbReference type="ARBA" id="ARBA00022723"/>
    </source>
</evidence>
<dbReference type="PANTHER" id="PTHR33693">
    <property type="entry name" value="TYPE-5 URACIL-DNA GLYCOSYLASE"/>
    <property type="match status" value="1"/>
</dbReference>
<gene>
    <name evidence="10" type="ORF">MNBD_DELTA04-1718</name>
</gene>
<dbReference type="GO" id="GO:0097506">
    <property type="term" value="F:deaminated base DNA N-glycosylase activity"/>
    <property type="evidence" value="ECO:0007669"/>
    <property type="project" value="UniProtKB-ARBA"/>
</dbReference>